<dbReference type="PANTHER" id="PTHR44394:SF1">
    <property type="entry name" value="BETA-ALANINE-ACTIVATING ENZYME"/>
    <property type="match status" value="1"/>
</dbReference>
<dbReference type="InterPro" id="IPR011047">
    <property type="entry name" value="Quinoprotein_ADH-like_sf"/>
</dbReference>
<keyword evidence="3" id="KW-1185">Reference proteome</keyword>
<reference evidence="4" key="1">
    <citation type="submission" date="2025-08" db="UniProtKB">
        <authorList>
            <consortium name="RefSeq"/>
        </authorList>
    </citation>
    <scope>IDENTIFICATION</scope>
</reference>
<protein>
    <submittedName>
        <fullName evidence="4">Beta-alanine-activating enzyme-like</fullName>
    </submittedName>
</protein>
<feature type="domain" description="Carrier" evidence="2">
    <location>
        <begin position="509"/>
        <end position="588"/>
    </location>
</feature>
<feature type="compositionally biased region" description="Basic and acidic residues" evidence="1">
    <location>
        <begin position="589"/>
        <end position="601"/>
    </location>
</feature>
<dbReference type="InterPro" id="IPR042099">
    <property type="entry name" value="ANL_N_sf"/>
</dbReference>
<evidence type="ECO:0000313" key="4">
    <source>
        <dbReference type="RefSeq" id="XP_029648665.2"/>
    </source>
</evidence>
<dbReference type="InterPro" id="IPR000873">
    <property type="entry name" value="AMP-dep_synth/lig_dom"/>
</dbReference>
<dbReference type="KEGG" id="osn:115222544"/>
<dbReference type="InterPro" id="IPR036736">
    <property type="entry name" value="ACP-like_sf"/>
</dbReference>
<dbReference type="InterPro" id="IPR002372">
    <property type="entry name" value="PQQ_rpt_dom"/>
</dbReference>
<dbReference type="Pfam" id="PF00501">
    <property type="entry name" value="AMP-binding"/>
    <property type="match status" value="1"/>
</dbReference>
<dbReference type="InterPro" id="IPR052091">
    <property type="entry name" value="Beta-ala_Activ/Resist"/>
</dbReference>
<evidence type="ECO:0000313" key="3">
    <source>
        <dbReference type="Proteomes" id="UP000515154"/>
    </source>
</evidence>
<organism evidence="3 4">
    <name type="scientific">Octopus sinensis</name>
    <name type="common">East Asian common octopus</name>
    <dbReference type="NCBI Taxonomy" id="2607531"/>
    <lineage>
        <taxon>Eukaryota</taxon>
        <taxon>Metazoa</taxon>
        <taxon>Spiralia</taxon>
        <taxon>Lophotrochozoa</taxon>
        <taxon>Mollusca</taxon>
        <taxon>Cephalopoda</taxon>
        <taxon>Coleoidea</taxon>
        <taxon>Octopodiformes</taxon>
        <taxon>Octopoda</taxon>
        <taxon>Incirrata</taxon>
        <taxon>Octopodidae</taxon>
        <taxon>Octopus</taxon>
    </lineage>
</organism>
<dbReference type="Gene3D" id="2.130.10.10">
    <property type="entry name" value="YVTN repeat-like/Quinoprotein amine dehydrogenase"/>
    <property type="match status" value="2"/>
</dbReference>
<accession>A0A6P7TED4</accession>
<dbReference type="PROSITE" id="PS50075">
    <property type="entry name" value="CARRIER"/>
    <property type="match status" value="1"/>
</dbReference>
<name>A0A6P7TED4_9MOLL</name>
<dbReference type="AlphaFoldDB" id="A0A6P7TED4"/>
<dbReference type="Gene3D" id="3.30.300.30">
    <property type="match status" value="1"/>
</dbReference>
<sequence>MGTLHDLVLHVIDKFKDRVAVIYDDELENSVITYNDLHKLSKQIANILRNYGLDDEIIGICMHTNETTPAILLGILQVPAAFYFFEPGAEKFILKSLKSLNAAVVVVDISYLKDIENILFLLNPEVLVLIPEWQLIVIKLNGVNRQKYSIHLAYCISTSGSTGIPKIVRVPHKSIVPNVIHLRKLFNITSNDLLFLAAPLTFDPSIIDIFTSLSCGARLLITSNQIKILPWKLAKMLGNHYHVTVLQITPSLLMSIGPELLRTSILDKSSCLRILAFGGEKFPSLDLIKKCRAEGNMTTFFNLYGITEVSCWSTFYQVTDSDFASNQSEVPLGESLSDTTTMVINDDGHVLSEGCGWLYTGSLNRLCFINDEVTPENGLRNTGDLVTTDQSGKIFFLHRKDEQLKRNGKRLNLQEIEHVVQQEDFVENCKALIFNSSVILFYICSSWHKEKMNESEREQLLKTSLQKELSAHYQPDIFVDTNSFPITYHGKLNIPVLYDMMRDSSRKQQPVEKIVEQCWKTTLKIHKNIPIDTTERFLAKGGDSLLAMQFINRLQLDLNLQLNHILPLVLHNPYKDILDIVRESLSKYKHSTSDEESKPSELKLSSDNWKDMNKSVEKKHLENVQNTQPHSTDSVTYINHRQKNIIPKLSKDSLGKPENVNVDDDKILPKKKTKTNNVSNNHYGLQPKSDNISLEFPKLNSVCCHHRKKEVNIRWTYNTGKCVDASPVVAQLSNKERIIIVGSHSHKVSAVVASSGQLLWETLLADRVESSACVSSCGQHIVVGCYDGCIYVLQTATGDIVWTFSTSDIVKSSPVVDPVTSYVWFGSHDRNIYSLDIQKKVCILKRNLQSGGIVSSPTISLNPHLVFVSTLDGCLFALNPFDGAIQWQYTFHKPLFTTPCLTSKGILIGCVNESLYHINNEGSLIWERNTGGAIFSSPICIPPSKNDGQEIIICGSHSHYVFCFTIDGELCWKTNVNSRIYARPSILKNLHLLTSNSKKPLNLPVKRHYQSSVLSEENNEKSLKLNTCTEDFSIIFSTDGNLHIICISCGCVLGDFTLPGEVFSSPLILETNIIVGCRDDCIYCLTVSE</sequence>
<evidence type="ECO:0000259" key="2">
    <source>
        <dbReference type="PROSITE" id="PS50075"/>
    </source>
</evidence>
<dbReference type="PANTHER" id="PTHR44394">
    <property type="entry name" value="BETA-ALANINE-ACTIVATING ENZYME"/>
    <property type="match status" value="1"/>
</dbReference>
<dbReference type="InterPro" id="IPR018391">
    <property type="entry name" value="PQQ_b-propeller_rpt"/>
</dbReference>
<dbReference type="RefSeq" id="XP_029648665.2">
    <property type="nucleotide sequence ID" value="XM_029792805.2"/>
</dbReference>
<dbReference type="Gene3D" id="3.40.50.12780">
    <property type="entry name" value="N-terminal domain of ligase-like"/>
    <property type="match status" value="1"/>
</dbReference>
<dbReference type="SMART" id="SM00564">
    <property type="entry name" value="PQQ"/>
    <property type="match status" value="4"/>
</dbReference>
<dbReference type="SUPFAM" id="SSF50998">
    <property type="entry name" value="Quinoprotein alcohol dehydrogenase-like"/>
    <property type="match status" value="1"/>
</dbReference>
<dbReference type="SUPFAM" id="SSF56801">
    <property type="entry name" value="Acetyl-CoA synthetase-like"/>
    <property type="match status" value="1"/>
</dbReference>
<dbReference type="SUPFAM" id="SSF47336">
    <property type="entry name" value="ACP-like"/>
    <property type="match status" value="1"/>
</dbReference>
<dbReference type="InterPro" id="IPR015943">
    <property type="entry name" value="WD40/YVTN_repeat-like_dom_sf"/>
</dbReference>
<dbReference type="InterPro" id="IPR045851">
    <property type="entry name" value="AMP-bd_C_sf"/>
</dbReference>
<dbReference type="Pfam" id="PF13570">
    <property type="entry name" value="Beta-prop_ACSF4"/>
    <property type="match status" value="1"/>
</dbReference>
<proteinExistence type="predicted"/>
<dbReference type="Proteomes" id="UP000515154">
    <property type="component" value="Linkage group LG20"/>
</dbReference>
<feature type="region of interest" description="Disordered" evidence="1">
    <location>
        <begin position="589"/>
        <end position="608"/>
    </location>
</feature>
<evidence type="ECO:0000256" key="1">
    <source>
        <dbReference type="SAM" id="MobiDB-lite"/>
    </source>
</evidence>
<dbReference type="GO" id="GO:0043041">
    <property type="term" value="P:amino acid activation for nonribosomal peptide biosynthetic process"/>
    <property type="evidence" value="ECO:0007669"/>
    <property type="project" value="TreeGrafter"/>
</dbReference>
<dbReference type="Pfam" id="PF00550">
    <property type="entry name" value="PP-binding"/>
    <property type="match status" value="1"/>
</dbReference>
<gene>
    <name evidence="4" type="primary">LOC115222544</name>
</gene>
<dbReference type="Gene3D" id="1.10.1200.10">
    <property type="entry name" value="ACP-like"/>
    <property type="match status" value="1"/>
</dbReference>
<dbReference type="InterPro" id="IPR009081">
    <property type="entry name" value="PP-bd_ACP"/>
</dbReference>